<dbReference type="Pfam" id="PF03061">
    <property type="entry name" value="4HBT"/>
    <property type="match status" value="1"/>
</dbReference>
<accession>A0A9P4KA60</accession>
<dbReference type="SUPFAM" id="SSF54637">
    <property type="entry name" value="Thioesterase/thiol ester dehydrase-isomerase"/>
    <property type="match status" value="1"/>
</dbReference>
<reference evidence="4" key="1">
    <citation type="journal article" date="2020" name="Stud. Mycol.">
        <title>101 Dothideomycetes genomes: A test case for predicting lifestyles and emergence of pathogens.</title>
        <authorList>
            <person name="Haridas S."/>
            <person name="Albert R."/>
            <person name="Binder M."/>
            <person name="Bloem J."/>
            <person name="LaButti K."/>
            <person name="Salamov A."/>
            <person name="Andreopoulos B."/>
            <person name="Baker S."/>
            <person name="Barry K."/>
            <person name="Bills G."/>
            <person name="Bluhm B."/>
            <person name="Cannon C."/>
            <person name="Castanera R."/>
            <person name="Culley D."/>
            <person name="Daum C."/>
            <person name="Ezra D."/>
            <person name="Gonzalez J."/>
            <person name="Henrissat B."/>
            <person name="Kuo A."/>
            <person name="Liang C."/>
            <person name="Lipzen A."/>
            <person name="Lutzoni F."/>
            <person name="Magnuson J."/>
            <person name="Mondo S."/>
            <person name="Nolan M."/>
            <person name="Ohm R."/>
            <person name="Pangilinan J."/>
            <person name="Park H.-J."/>
            <person name="Ramirez L."/>
            <person name="Alfaro M."/>
            <person name="Sun H."/>
            <person name="Tritt A."/>
            <person name="Yoshinaga Y."/>
            <person name="Zwiers L.-H."/>
            <person name="Turgeon B."/>
            <person name="Goodwin S."/>
            <person name="Spatafora J."/>
            <person name="Crous P."/>
            <person name="Grigoriev I."/>
        </authorList>
    </citation>
    <scope>NUCLEOTIDE SEQUENCE [LARGE SCALE GENOMIC DNA]</scope>
    <source>
        <strain evidence="4">CBS 304.66</strain>
    </source>
</reference>
<dbReference type="EMBL" id="ML986605">
    <property type="protein sequence ID" value="KAF2265462.1"/>
    <property type="molecule type" value="Genomic_DNA"/>
</dbReference>
<dbReference type="InterPro" id="IPR029069">
    <property type="entry name" value="HotDog_dom_sf"/>
</dbReference>
<evidence type="ECO:0000256" key="1">
    <source>
        <dbReference type="ARBA" id="ARBA00008324"/>
    </source>
</evidence>
<dbReference type="OrthoDB" id="2831072at2759"/>
<evidence type="ECO:0000313" key="4">
    <source>
        <dbReference type="Proteomes" id="UP000800093"/>
    </source>
</evidence>
<dbReference type="InterPro" id="IPR039298">
    <property type="entry name" value="ACOT13"/>
</dbReference>
<comment type="similarity">
    <text evidence="1">Belongs to the thioesterase PaaI family.</text>
</comment>
<name>A0A9P4KA60_9PLEO</name>
<dbReference type="InterPro" id="IPR006683">
    <property type="entry name" value="Thioestr_dom"/>
</dbReference>
<dbReference type="GO" id="GO:0047617">
    <property type="term" value="F:fatty acyl-CoA hydrolase activity"/>
    <property type="evidence" value="ECO:0007669"/>
    <property type="project" value="InterPro"/>
</dbReference>
<proteinExistence type="inferred from homology"/>
<feature type="domain" description="Thioesterase" evidence="2">
    <location>
        <begin position="71"/>
        <end position="150"/>
    </location>
</feature>
<dbReference type="CDD" id="cd03443">
    <property type="entry name" value="PaaI_thioesterase"/>
    <property type="match status" value="1"/>
</dbReference>
<dbReference type="Gene3D" id="3.10.129.10">
    <property type="entry name" value="Hotdog Thioesterase"/>
    <property type="match status" value="1"/>
</dbReference>
<dbReference type="Proteomes" id="UP000800093">
    <property type="component" value="Unassembled WGS sequence"/>
</dbReference>
<sequence length="195" mass="21819">MGSPEEDRSRAIRAVEAMFERYRLLAAQRPEDHIDFDREVMDNLKIVDAGLDGSVAFEFRMSPNFSNLNDVMHGGAGAVIFDMATTTALCPIARPGYFEFMGGVSRTLNVSYLKAVPINTTVRLSSEVVSAGRQMAMIRGRMTSLDGKTVYCTVEHHKVNSPVLPQHREVRVPWDDEFEKKWGVGKYSKDATSKL</sequence>
<dbReference type="PANTHER" id="PTHR21660">
    <property type="entry name" value="THIOESTERASE SUPERFAMILY MEMBER-RELATED"/>
    <property type="match status" value="1"/>
</dbReference>
<protein>
    <submittedName>
        <fullName evidence="3">Thioesterase family protein-like protein</fullName>
    </submittedName>
</protein>
<dbReference type="AlphaFoldDB" id="A0A9P4KA60"/>
<gene>
    <name evidence="3" type="ORF">CC78DRAFT_532367</name>
</gene>
<evidence type="ECO:0000259" key="2">
    <source>
        <dbReference type="Pfam" id="PF03061"/>
    </source>
</evidence>
<keyword evidence="4" id="KW-1185">Reference proteome</keyword>
<comment type="caution">
    <text evidence="3">The sequence shown here is derived from an EMBL/GenBank/DDBJ whole genome shotgun (WGS) entry which is preliminary data.</text>
</comment>
<evidence type="ECO:0000313" key="3">
    <source>
        <dbReference type="EMBL" id="KAF2265462.1"/>
    </source>
</evidence>
<organism evidence="3 4">
    <name type="scientific">Lojkania enalia</name>
    <dbReference type="NCBI Taxonomy" id="147567"/>
    <lineage>
        <taxon>Eukaryota</taxon>
        <taxon>Fungi</taxon>
        <taxon>Dikarya</taxon>
        <taxon>Ascomycota</taxon>
        <taxon>Pezizomycotina</taxon>
        <taxon>Dothideomycetes</taxon>
        <taxon>Pleosporomycetidae</taxon>
        <taxon>Pleosporales</taxon>
        <taxon>Pleosporales incertae sedis</taxon>
        <taxon>Lojkania</taxon>
    </lineage>
</organism>
<dbReference type="PANTHER" id="PTHR21660:SF9">
    <property type="entry name" value="THIOESTERASE DOMAIN-CONTAINING PROTEIN"/>
    <property type="match status" value="1"/>
</dbReference>